<feature type="compositionally biased region" description="Basic and acidic residues" evidence="1">
    <location>
        <begin position="1447"/>
        <end position="1458"/>
    </location>
</feature>
<comment type="caution">
    <text evidence="3">The sequence shown here is derived from an EMBL/GenBank/DDBJ whole genome shotgun (WGS) entry which is preliminary data.</text>
</comment>
<organism evidence="3 4">
    <name type="scientific">Meripilus lineatus</name>
    <dbReference type="NCBI Taxonomy" id="2056292"/>
    <lineage>
        <taxon>Eukaryota</taxon>
        <taxon>Fungi</taxon>
        <taxon>Dikarya</taxon>
        <taxon>Basidiomycota</taxon>
        <taxon>Agaricomycotina</taxon>
        <taxon>Agaricomycetes</taxon>
        <taxon>Polyporales</taxon>
        <taxon>Meripilaceae</taxon>
        <taxon>Meripilus</taxon>
    </lineage>
</organism>
<keyword evidence="4" id="KW-1185">Reference proteome</keyword>
<name>A0AAD5VCV4_9APHY</name>
<feature type="region of interest" description="Disordered" evidence="1">
    <location>
        <begin position="1447"/>
        <end position="1548"/>
    </location>
</feature>
<feature type="compositionally biased region" description="Polar residues" evidence="1">
    <location>
        <begin position="1459"/>
        <end position="1468"/>
    </location>
</feature>
<dbReference type="Proteomes" id="UP001212997">
    <property type="component" value="Unassembled WGS sequence"/>
</dbReference>
<proteinExistence type="predicted"/>
<dbReference type="Gene3D" id="3.30.565.10">
    <property type="entry name" value="Histidine kinase-like ATPase, C-terminal domain"/>
    <property type="match status" value="1"/>
</dbReference>
<gene>
    <name evidence="3" type="ORF">NLI96_g331</name>
</gene>
<dbReference type="InterPro" id="IPR058210">
    <property type="entry name" value="SACS/Nov_dom"/>
</dbReference>
<evidence type="ECO:0000313" key="3">
    <source>
        <dbReference type="EMBL" id="KAJ3492035.1"/>
    </source>
</evidence>
<dbReference type="EMBL" id="JANAWD010000004">
    <property type="protein sequence ID" value="KAJ3492035.1"/>
    <property type="molecule type" value="Genomic_DNA"/>
</dbReference>
<dbReference type="Pfam" id="PF25794">
    <property type="entry name" value="SACS"/>
    <property type="match status" value="1"/>
</dbReference>
<evidence type="ECO:0000259" key="2">
    <source>
        <dbReference type="Pfam" id="PF25794"/>
    </source>
</evidence>
<protein>
    <recommendedName>
        <fullName evidence="2">Sacsin/Nov domain-containing protein</fullName>
    </recommendedName>
</protein>
<feature type="compositionally biased region" description="Polar residues" evidence="1">
    <location>
        <begin position="308"/>
        <end position="322"/>
    </location>
</feature>
<dbReference type="InterPro" id="IPR036890">
    <property type="entry name" value="HATPase_C_sf"/>
</dbReference>
<dbReference type="Pfam" id="PF12449">
    <property type="entry name" value="DUF3684"/>
    <property type="match status" value="1"/>
</dbReference>
<evidence type="ECO:0000256" key="1">
    <source>
        <dbReference type="SAM" id="MobiDB-lite"/>
    </source>
</evidence>
<feature type="domain" description="Sacsin/Nov" evidence="2">
    <location>
        <begin position="24"/>
        <end position="144"/>
    </location>
</feature>
<dbReference type="SUPFAM" id="SSF55874">
    <property type="entry name" value="ATPase domain of HSP90 chaperone/DNA topoisomerase II/histidine kinase"/>
    <property type="match status" value="1"/>
</dbReference>
<evidence type="ECO:0000313" key="4">
    <source>
        <dbReference type="Proteomes" id="UP001212997"/>
    </source>
</evidence>
<dbReference type="PANTHER" id="PTHR47839">
    <property type="entry name" value="DOMAIN PROTEIN, PUTATIVE (AFU_ORTHOLOGUE AFUA_6G04830)-RELATED"/>
    <property type="match status" value="1"/>
</dbReference>
<dbReference type="PANTHER" id="PTHR47839:SF1">
    <property type="entry name" value="DOMAIN PROTEIN, PUTATIVE (AFU_ORTHOLOGUE AFUA_6G04830)-RELATED"/>
    <property type="match status" value="1"/>
</dbReference>
<sequence length="1753" mass="195826">MSQTRDALWAEGHDETVEVNQRALIDKVLARYSAEFTVFRELLQNSADSGSKAVQVHFETEGYIQQQKENVPLSEDWRIPDFKTTLVHQWTFKNDGVFFREEDWNRLKKIAEGNPDEEKIGAFGVGFYSLFSVTEEPFVTSGGKWMGFYWKDKKDQLFARRGAIPDQTGEPDPWTTFSMPLREPAPAPTLFDFVRFLASSITFVAHLSDVSVWFDGRQLARIRRERGVPKSIPLRKGLKTESSKGVMKAVGVEAMPLYIKAEVMRCVYTTGSSKPRQPNTPKPAPKPISSGVTSGFFSSLFSSFTGVPSRSPTPAINTTPQVSHEEIEAKEAEERKRLRQVNETSVLLSVFAVDVNVTLDERLRRELQRATKKNPPSKLRLELIYTGKDEYDASRKEDEKEPAATGSIFQGLRADIEGNGTARIFIGHTTAQTTGLGGHIAARFIPTVERESVDLVDRNVAVWNEELLDIGGYLARTAYELEMETIQNLWNGAPNPSSPSSDNELHTWLRGRAIHALKFFTFHASTPALQVSVKLEETFFSCASPHSISFLGISLSSAPFPIISSLGVRPASEVRMPDPAFSDFLQGVPLLPSDVVSGARQMVDKLRERGMIPNISFQDIIKELSSRPLNEKELVACLKWWINLFQTGGGGDAQLTRVRTELLNAAVLSIEDTGNGAGKIITLQSVKTFLNTRGVGAMIPTDGPLPDHLIPHSISRNFDPVALSKALLWKELSITEWLAHILDEKVADQNVEFDPTRSPQFAERVLVILSRTWVSGSLSKEHQSEIIRLMRGKPCIPSSAGLKRPQDVYFKTAEFFSDLPIVRLPSGSIVKGALEKVLQDLGVRKHVDLQVVFDRMIKTGDWSTSELVKYLVTVQSTLSQEEMNRLQRTSAFPKEPRHSGITQETKKVARFVASELYEPIDTFRNLGLPVLDWGTRTKWRSSSEEAKFLFKLGLQRNPPLDVILGLAAGTDIAIRPIALKYFLDNLTTRYSDYNPSSVPELAFVPSLKDGKPSMSKPGEVFATPLWAHLGFAVAHPSLQPDELAKLRIREHPPTPLLISLLQNTPPSSVQVAREWFSAIATRVSDFSQAELRGLSDMPMIPVEPETPKAKAGGTIRLLTSRQCYFKGTSNAQVHSRLFTFVDFGPGNIFLSACGVRHEPSVEEIANILLDNPRRFFELAQTKDNFLSEIRNIAVNRRSISSSVVARMKRSAVLLGSRRVRKGKGGKVDSKIDPDEEEEWDLEYDLMRPDAIVVIDDTNAYQHFGDVIFAAPQEDLLEEFYLELGSRRLRSLVKEAYKTGNEVKGSKKAMEIRSLILERLPLFLHEHTHAKTRVSLSWLSNDRNFIVQTFGKIQVVKTLKFGQIFEDKRQEASAVAMQDGRGPIRLWLSANDTTDMYEVSTSMCRLLFDSPKANDTLLFMTILSTDLRALKRRGYNVDRILRKQQAERKAAEEAAREKTQGTTLISSPSPDLPEPPTSLIDQPNTNHPVAPPNTGGVRSSLEQWKRKITGNRESAPLLPGGFPADPPPPVPSKSRPETPHDGITPWSSIDSNIESAVKACQGESGKHLHNQERVEMVKESLNDSYCDVSGRGGDLSLIGEMGGMKVFVSKGLIEPHAFVLIAQDILDIPHMNTILQGKRDSLARFVHLARALGGVFSLPQSSLHIFYDGSGGLIAFNRNASLFLNLRFYEAWHDAEVREGNTEKALISWYFTLAHEIAHNLVKPHNAEHEFYFSSISERYLPNLTKILGQPLNS</sequence>
<feature type="region of interest" description="Disordered" evidence="1">
    <location>
        <begin position="308"/>
        <end position="331"/>
    </location>
</feature>
<dbReference type="InterPro" id="IPR022155">
    <property type="entry name" value="DUF3684"/>
</dbReference>
<reference evidence="3" key="1">
    <citation type="submission" date="2022-07" db="EMBL/GenBank/DDBJ databases">
        <title>Genome Sequence of Physisporinus lineatus.</title>
        <authorList>
            <person name="Buettner E."/>
        </authorList>
    </citation>
    <scope>NUCLEOTIDE SEQUENCE</scope>
    <source>
        <strain evidence="3">VT162</strain>
    </source>
</reference>
<accession>A0AAD5VCV4</accession>